<dbReference type="EMBL" id="SMSE01000003">
    <property type="protein sequence ID" value="TDG12809.1"/>
    <property type="molecule type" value="Genomic_DNA"/>
</dbReference>
<sequence length="464" mass="50287">MALPFQVAAHDDAVANEKIRLLERQVQALEERLRRLEGGAAAVVQPAPVLPEAEQPQVAQAATDAPPADPAEVVASNVVTQAIADGDIKESHQLLTRDALLSNDFPGSWPMFGTDLRMKVGGYIKTDFVADFDGTRDPTQFLMRTIPARGQADYGDDGYTDFFAKETRFNLDVRRVVPGSVPLRGFIEGDFFSDGEQFRLRHAYVSAGDYIIGKTWTTLSFLESLPFMIDFAAGDALFGGRAAQVRYQTELNDQWKMSLAVEDMPFLGIENAFDLPGKATKKMPVLAARADYHWDSGLLLLGASASELNWDGGSAGPSDSALQYALIVGGRQNIGSRTFVTWNATYTDGAGENIMAFAGTGANAVLGPDGKLDTIPALAVVLGGGYDWTSTLSSNASFAYGWLDTPDTRDPESLKRGGIAHLNLVWRPAKHISTGAELMWGKTRLQNDAAGDAARMQFMAKFEF</sequence>
<evidence type="ECO:0000256" key="1">
    <source>
        <dbReference type="SAM" id="Coils"/>
    </source>
</evidence>
<organism evidence="2 3">
    <name type="scientific">Seongchinamella unica</name>
    <dbReference type="NCBI Taxonomy" id="2547392"/>
    <lineage>
        <taxon>Bacteria</taxon>
        <taxon>Pseudomonadati</taxon>
        <taxon>Pseudomonadota</taxon>
        <taxon>Gammaproteobacteria</taxon>
        <taxon>Cellvibrionales</taxon>
        <taxon>Halieaceae</taxon>
        <taxon>Seongchinamella</taxon>
    </lineage>
</organism>
<dbReference type="AlphaFoldDB" id="A0A4R5LQK9"/>
<evidence type="ECO:0008006" key="4">
    <source>
        <dbReference type="Google" id="ProtNLM"/>
    </source>
</evidence>
<name>A0A4R5LQK9_9GAMM</name>
<comment type="caution">
    <text evidence="2">The sequence shown here is derived from an EMBL/GenBank/DDBJ whole genome shotgun (WGS) entry which is preliminary data.</text>
</comment>
<evidence type="ECO:0000313" key="3">
    <source>
        <dbReference type="Proteomes" id="UP000295554"/>
    </source>
</evidence>
<feature type="coiled-coil region" evidence="1">
    <location>
        <begin position="12"/>
        <end position="39"/>
    </location>
</feature>
<dbReference type="OrthoDB" id="190887at2"/>
<protein>
    <recommendedName>
        <fullName evidence="4">Porin</fullName>
    </recommendedName>
</protein>
<dbReference type="Pfam" id="PF19577">
    <property type="entry name" value="DcaP"/>
    <property type="match status" value="1"/>
</dbReference>
<dbReference type="RefSeq" id="WP_133213948.1">
    <property type="nucleotide sequence ID" value="NZ_SMSE01000003.1"/>
</dbReference>
<reference evidence="2 3" key="1">
    <citation type="submission" date="2019-03" db="EMBL/GenBank/DDBJ databases">
        <title>Seongchinamella monodicae gen. nov., sp. nov., a novel member of the Gammaproteobacteria isolated from a tidal mudflat of beach.</title>
        <authorList>
            <person name="Yang H.G."/>
            <person name="Kang J.W."/>
            <person name="Lee S.D."/>
        </authorList>
    </citation>
    <scope>NUCLEOTIDE SEQUENCE [LARGE SCALE GENOMIC DNA]</scope>
    <source>
        <strain evidence="2 3">GH4-78</strain>
    </source>
</reference>
<dbReference type="InterPro" id="IPR045748">
    <property type="entry name" value="DcaP"/>
</dbReference>
<keyword evidence="3" id="KW-1185">Reference proteome</keyword>
<dbReference type="SUPFAM" id="SSF56935">
    <property type="entry name" value="Porins"/>
    <property type="match status" value="1"/>
</dbReference>
<gene>
    <name evidence="2" type="ORF">E2F43_14700</name>
</gene>
<evidence type="ECO:0000313" key="2">
    <source>
        <dbReference type="EMBL" id="TDG12809.1"/>
    </source>
</evidence>
<accession>A0A4R5LQK9</accession>
<keyword evidence="1" id="KW-0175">Coiled coil</keyword>
<proteinExistence type="predicted"/>
<dbReference type="Proteomes" id="UP000295554">
    <property type="component" value="Unassembled WGS sequence"/>
</dbReference>